<dbReference type="InterPro" id="IPR009721">
    <property type="entry name" value="O-acyltransferase_WSD1_C"/>
</dbReference>
<sequence>MTTTEQTVGGITQLAPQDAEFVYHEAERHISNSTGIYMFDTTAEPSPITQREAVEWMRARLGYSGVFTRRLRHLPLELDYPFWVPDPKLDLAKHVVVEPVDGPGWDALRRHISRFSGKPLDLTRPPWQLHFLTGVTGIDGLPDRMTVAVLRCHHSSGDGLTARDLGLRIFGRSEVHPPIPSTSESWSTASEFVKAIARLPEGWSTFREGLATTGEAAKRVNDEVEAGTIAPPGPRRPATRFNQQITPDLIFDVVSFSPDDIRTVQAAVEGATFNDVLLATISGGLAAYLAEKGETPSASLSAVVPMSLRGTRPGVANQPDDNRANHLALMSVDLHTDIDDPLERLRAVNASVRAEKHRHRHPDVQIAASRVETAPAWLLRGVNWLMQLRKQPEGAVETVNTMVSNIPWTGDDLVLRGAPLVRSFGILGIIDKVGLRHLIVSHHGDEIEISFCTDTAMMPDTDRYKELLTRAFQELVDRSKDAAGERFSSDSREIS</sequence>
<dbReference type="InterPro" id="IPR004255">
    <property type="entry name" value="O-acyltransferase_WSD1_N"/>
</dbReference>
<evidence type="ECO:0000256" key="1">
    <source>
        <dbReference type="ARBA" id="ARBA00004771"/>
    </source>
</evidence>
<name>A0ABT6MGQ5_9NOCA</name>
<dbReference type="GO" id="GO:0047196">
    <property type="term" value="F:long-chain-alcohol O-fatty-acyltransferase activity"/>
    <property type="evidence" value="ECO:0007669"/>
    <property type="project" value="UniProtKB-EC"/>
</dbReference>
<evidence type="ECO:0000256" key="5">
    <source>
        <dbReference type="ARBA" id="ARBA00022516"/>
    </source>
</evidence>
<evidence type="ECO:0000256" key="4">
    <source>
        <dbReference type="ARBA" id="ARBA00013244"/>
    </source>
</evidence>
<evidence type="ECO:0000256" key="6">
    <source>
        <dbReference type="ARBA" id="ARBA00022679"/>
    </source>
</evidence>
<evidence type="ECO:0000256" key="7">
    <source>
        <dbReference type="ARBA" id="ARBA00022798"/>
    </source>
</evidence>
<evidence type="ECO:0000259" key="11">
    <source>
        <dbReference type="Pfam" id="PF03007"/>
    </source>
</evidence>
<dbReference type="PANTHER" id="PTHR31650:SF1">
    <property type="entry name" value="WAX ESTER SYNTHASE_DIACYLGLYCEROL ACYLTRANSFERASE 4-RELATED"/>
    <property type="match status" value="1"/>
</dbReference>
<keyword evidence="9 13" id="KW-0012">Acyltransferase</keyword>
<comment type="similarity">
    <text evidence="3">Belongs to the long-chain O-acyltransferase family.</text>
</comment>
<comment type="caution">
    <text evidence="13">The sequence shown here is derived from an EMBL/GenBank/DDBJ whole genome shotgun (WGS) entry which is preliminary data.</text>
</comment>
<dbReference type="InterPro" id="IPR045034">
    <property type="entry name" value="O-acyltransferase_WSD1-like"/>
</dbReference>
<gene>
    <name evidence="13" type="ORF">M2280_004750</name>
</gene>
<dbReference type="Proteomes" id="UP001160334">
    <property type="component" value="Unassembled WGS sequence"/>
</dbReference>
<protein>
    <recommendedName>
        <fullName evidence="4">diacylglycerol O-acyltransferase</fullName>
        <ecNumber evidence="4">2.3.1.20</ecNumber>
    </recommendedName>
</protein>
<accession>A0ABT6MGQ5</accession>
<keyword evidence="7" id="KW-0319">Glycerol metabolism</keyword>
<dbReference type="RefSeq" id="WP_280762768.1">
    <property type="nucleotide sequence ID" value="NZ_JARXVC010000014.1"/>
</dbReference>
<dbReference type="EMBL" id="JARXVC010000014">
    <property type="protein sequence ID" value="MDH6283502.1"/>
    <property type="molecule type" value="Genomic_DNA"/>
</dbReference>
<evidence type="ECO:0000256" key="10">
    <source>
        <dbReference type="ARBA" id="ARBA00048109"/>
    </source>
</evidence>
<keyword evidence="14" id="KW-1185">Reference proteome</keyword>
<evidence type="ECO:0000313" key="13">
    <source>
        <dbReference type="EMBL" id="MDH6283502.1"/>
    </source>
</evidence>
<keyword evidence="6 13" id="KW-0808">Transferase</keyword>
<proteinExistence type="inferred from homology"/>
<evidence type="ECO:0000256" key="9">
    <source>
        <dbReference type="ARBA" id="ARBA00023315"/>
    </source>
</evidence>
<reference evidence="13 14" key="1">
    <citation type="submission" date="2023-04" db="EMBL/GenBank/DDBJ databases">
        <title>Forest soil microbial communities from Buena Vista Peninsula, Colon Province, Panama.</title>
        <authorList>
            <person name="Bouskill N."/>
        </authorList>
    </citation>
    <scope>NUCLEOTIDE SEQUENCE [LARGE SCALE GENOMIC DNA]</scope>
    <source>
        <strain evidence="13 14">CFH S0262</strain>
    </source>
</reference>
<evidence type="ECO:0000259" key="12">
    <source>
        <dbReference type="Pfam" id="PF06974"/>
    </source>
</evidence>
<evidence type="ECO:0000256" key="2">
    <source>
        <dbReference type="ARBA" id="ARBA00005189"/>
    </source>
</evidence>
<feature type="domain" description="O-acyltransferase WSD1-like N-terminal" evidence="11">
    <location>
        <begin position="14"/>
        <end position="276"/>
    </location>
</feature>
<evidence type="ECO:0000256" key="3">
    <source>
        <dbReference type="ARBA" id="ARBA00009587"/>
    </source>
</evidence>
<evidence type="ECO:0000313" key="14">
    <source>
        <dbReference type="Proteomes" id="UP001160334"/>
    </source>
</evidence>
<feature type="domain" description="O-acyltransferase WSD1 C-terminal" evidence="12">
    <location>
        <begin position="325"/>
        <end position="475"/>
    </location>
</feature>
<keyword evidence="5" id="KW-0444">Lipid biosynthesis</keyword>
<dbReference type="GO" id="GO:0004144">
    <property type="term" value="F:diacylglycerol O-acyltransferase activity"/>
    <property type="evidence" value="ECO:0007669"/>
    <property type="project" value="UniProtKB-EC"/>
</dbReference>
<evidence type="ECO:0000256" key="8">
    <source>
        <dbReference type="ARBA" id="ARBA00023098"/>
    </source>
</evidence>
<dbReference type="Pfam" id="PF06974">
    <property type="entry name" value="WS_DGAT_C"/>
    <property type="match status" value="1"/>
</dbReference>
<comment type="pathway">
    <text evidence="1">Glycerolipid metabolism; triacylglycerol biosynthesis.</text>
</comment>
<dbReference type="EC" id="2.3.1.20" evidence="4"/>
<dbReference type="Pfam" id="PF03007">
    <property type="entry name" value="WS_DGAT_cat"/>
    <property type="match status" value="1"/>
</dbReference>
<dbReference type="PANTHER" id="PTHR31650">
    <property type="entry name" value="O-ACYLTRANSFERASE (WSD1-LIKE) FAMILY PROTEIN"/>
    <property type="match status" value="1"/>
</dbReference>
<comment type="pathway">
    <text evidence="2">Lipid metabolism.</text>
</comment>
<organism evidence="13 14">
    <name type="scientific">Prescottella agglutinans</name>
    <dbReference type="NCBI Taxonomy" id="1644129"/>
    <lineage>
        <taxon>Bacteria</taxon>
        <taxon>Bacillati</taxon>
        <taxon>Actinomycetota</taxon>
        <taxon>Actinomycetes</taxon>
        <taxon>Mycobacteriales</taxon>
        <taxon>Nocardiaceae</taxon>
        <taxon>Prescottella</taxon>
    </lineage>
</organism>
<comment type="catalytic activity">
    <reaction evidence="10">
        <text>an acyl-CoA + a 1,2-diacyl-sn-glycerol = a triacyl-sn-glycerol + CoA</text>
        <dbReference type="Rhea" id="RHEA:10868"/>
        <dbReference type="ChEBI" id="CHEBI:17815"/>
        <dbReference type="ChEBI" id="CHEBI:57287"/>
        <dbReference type="ChEBI" id="CHEBI:58342"/>
        <dbReference type="ChEBI" id="CHEBI:64615"/>
        <dbReference type="EC" id="2.3.1.20"/>
    </reaction>
</comment>
<keyword evidence="8" id="KW-0443">Lipid metabolism</keyword>